<keyword evidence="2" id="KW-1185">Reference proteome</keyword>
<accession>A0A5B7FR23</accession>
<dbReference type="Proteomes" id="UP000324222">
    <property type="component" value="Unassembled WGS sequence"/>
</dbReference>
<gene>
    <name evidence="1" type="ORF">E2C01_041564</name>
</gene>
<proteinExistence type="predicted"/>
<name>A0A5B7FR23_PORTR</name>
<evidence type="ECO:0000313" key="2">
    <source>
        <dbReference type="Proteomes" id="UP000324222"/>
    </source>
</evidence>
<sequence>MSSTMMCATREVCGGGKCRQQYAAGKALPLLNIGETLTHNMHVYMMFIVCPLEPEHLPAVLRRAEPRSPLT</sequence>
<evidence type="ECO:0000313" key="1">
    <source>
        <dbReference type="EMBL" id="MPC47807.1"/>
    </source>
</evidence>
<dbReference type="AlphaFoldDB" id="A0A5B7FR23"/>
<dbReference type="EMBL" id="VSRR010007932">
    <property type="protein sequence ID" value="MPC47807.1"/>
    <property type="molecule type" value="Genomic_DNA"/>
</dbReference>
<comment type="caution">
    <text evidence="1">The sequence shown here is derived from an EMBL/GenBank/DDBJ whole genome shotgun (WGS) entry which is preliminary data.</text>
</comment>
<protein>
    <submittedName>
        <fullName evidence="1">Uncharacterized protein</fullName>
    </submittedName>
</protein>
<reference evidence="1 2" key="1">
    <citation type="submission" date="2019-05" db="EMBL/GenBank/DDBJ databases">
        <title>Another draft genome of Portunus trituberculatus and its Hox gene families provides insights of decapod evolution.</title>
        <authorList>
            <person name="Jeong J.-H."/>
            <person name="Song I."/>
            <person name="Kim S."/>
            <person name="Choi T."/>
            <person name="Kim D."/>
            <person name="Ryu S."/>
            <person name="Kim W."/>
        </authorList>
    </citation>
    <scope>NUCLEOTIDE SEQUENCE [LARGE SCALE GENOMIC DNA]</scope>
    <source>
        <tissue evidence="1">Muscle</tissue>
    </source>
</reference>
<organism evidence="1 2">
    <name type="scientific">Portunus trituberculatus</name>
    <name type="common">Swimming crab</name>
    <name type="synonym">Neptunus trituberculatus</name>
    <dbReference type="NCBI Taxonomy" id="210409"/>
    <lineage>
        <taxon>Eukaryota</taxon>
        <taxon>Metazoa</taxon>
        <taxon>Ecdysozoa</taxon>
        <taxon>Arthropoda</taxon>
        <taxon>Crustacea</taxon>
        <taxon>Multicrustacea</taxon>
        <taxon>Malacostraca</taxon>
        <taxon>Eumalacostraca</taxon>
        <taxon>Eucarida</taxon>
        <taxon>Decapoda</taxon>
        <taxon>Pleocyemata</taxon>
        <taxon>Brachyura</taxon>
        <taxon>Eubrachyura</taxon>
        <taxon>Portunoidea</taxon>
        <taxon>Portunidae</taxon>
        <taxon>Portuninae</taxon>
        <taxon>Portunus</taxon>
    </lineage>
</organism>